<name>R7ZZ70_9BACT</name>
<comment type="caution">
    <text evidence="2">The sequence shown here is derived from an EMBL/GenBank/DDBJ whole genome shotgun (WGS) entry which is preliminary data.</text>
</comment>
<evidence type="ECO:0000256" key="1">
    <source>
        <dbReference type="SAM" id="Phobius"/>
    </source>
</evidence>
<keyword evidence="1" id="KW-0812">Transmembrane</keyword>
<dbReference type="AlphaFoldDB" id="R7ZZ70"/>
<dbReference type="Proteomes" id="UP000013909">
    <property type="component" value="Unassembled WGS sequence"/>
</dbReference>
<keyword evidence="1" id="KW-0472">Membrane</keyword>
<sequence length="195" mass="22166">MLYGKVPFLLLRNNLSKIMRKPIRITLVLPLISLLLVAYSHGLLAQNYLVLQKGENQKTRIQYQVGESITYKLKDIPYYMTDIIREIQSEHLLFGENIVAPWQIEVIDVSAKDERNSTLRNLTLLPAAAALLLLTAETVNSLYADGRVEISQTSLVISGGLLGSALIMSQVRYRKFRLKGRRKLLVLSQEDWTKP</sequence>
<dbReference type="STRING" id="1232681.ADIS_0081"/>
<feature type="transmembrane region" description="Helical" evidence="1">
    <location>
        <begin position="155"/>
        <end position="173"/>
    </location>
</feature>
<dbReference type="EMBL" id="AQHR01000004">
    <property type="protein sequence ID" value="EON79391.1"/>
    <property type="molecule type" value="Genomic_DNA"/>
</dbReference>
<evidence type="ECO:0000313" key="2">
    <source>
        <dbReference type="EMBL" id="EON79391.1"/>
    </source>
</evidence>
<gene>
    <name evidence="2" type="ORF">ADIS_0081</name>
</gene>
<keyword evidence="3" id="KW-1185">Reference proteome</keyword>
<reference evidence="2 3" key="1">
    <citation type="submission" date="2013-02" db="EMBL/GenBank/DDBJ databases">
        <title>A novel strain isolated from Lonar lake, Maharashtra, India.</title>
        <authorList>
            <person name="Singh A."/>
        </authorList>
    </citation>
    <scope>NUCLEOTIDE SEQUENCE [LARGE SCALE GENOMIC DNA]</scope>
    <source>
        <strain evidence="2 3">AK24</strain>
    </source>
</reference>
<organism evidence="2 3">
    <name type="scientific">Lunatimonas lonarensis</name>
    <dbReference type="NCBI Taxonomy" id="1232681"/>
    <lineage>
        <taxon>Bacteria</taxon>
        <taxon>Pseudomonadati</taxon>
        <taxon>Bacteroidota</taxon>
        <taxon>Cytophagia</taxon>
        <taxon>Cytophagales</taxon>
        <taxon>Cyclobacteriaceae</taxon>
    </lineage>
</organism>
<evidence type="ECO:0000313" key="3">
    <source>
        <dbReference type="Proteomes" id="UP000013909"/>
    </source>
</evidence>
<accession>R7ZZ70</accession>
<proteinExistence type="predicted"/>
<protein>
    <submittedName>
        <fullName evidence="2">Uncharacterized protein</fullName>
    </submittedName>
</protein>
<keyword evidence="1" id="KW-1133">Transmembrane helix</keyword>